<keyword evidence="1" id="KW-0808">Transferase</keyword>
<sequence length="80" mass="8988">MFCAFSFEVQMARHSFQQGELAYWLQIVAEQGDKAQVPENFAEALVTLRCVERGPEGQLVITEKGRLALHMEGLGAIHRV</sequence>
<dbReference type="GO" id="GO:0016740">
    <property type="term" value="F:transferase activity"/>
    <property type="evidence" value="ECO:0007669"/>
    <property type="project" value="UniProtKB-KW"/>
</dbReference>
<evidence type="ECO:0000313" key="1">
    <source>
        <dbReference type="EMBL" id="KAL00465.1"/>
    </source>
</evidence>
<gene>
    <name evidence="1" type="ORF">L497_0591</name>
</gene>
<name>A0A158M9X1_9BORD</name>
<dbReference type="STRING" id="35814.BBB42_06295"/>
<dbReference type="GeneID" id="93120560"/>
<proteinExistence type="predicted"/>
<dbReference type="EMBL" id="JFZZ01000005">
    <property type="protein sequence ID" value="KAL00465.1"/>
    <property type="molecule type" value="Genomic_DNA"/>
</dbReference>
<evidence type="ECO:0000313" key="2">
    <source>
        <dbReference type="Proteomes" id="UP000026682"/>
    </source>
</evidence>
<organism evidence="1 2">
    <name type="scientific">Bordetella holmesii CDC-H585-BH</name>
    <dbReference type="NCBI Taxonomy" id="1331206"/>
    <lineage>
        <taxon>Bacteria</taxon>
        <taxon>Pseudomonadati</taxon>
        <taxon>Pseudomonadota</taxon>
        <taxon>Betaproteobacteria</taxon>
        <taxon>Burkholderiales</taxon>
        <taxon>Alcaligenaceae</taxon>
        <taxon>Bordetella</taxon>
    </lineage>
</organism>
<dbReference type="PATRIC" id="fig|1331206.3.peg.67"/>
<dbReference type="Proteomes" id="UP000026682">
    <property type="component" value="Unassembled WGS sequence"/>
</dbReference>
<protein>
    <submittedName>
        <fullName evidence="1">Putative N-acetyltransferase YedL</fullName>
    </submittedName>
</protein>
<accession>A0A158M9X1</accession>
<reference evidence="1 2" key="1">
    <citation type="submission" date="2014-03" db="EMBL/GenBank/DDBJ databases">
        <title>Genome sequence of Bordetella holmseii.</title>
        <authorList>
            <person name="Harvill E."/>
            <person name="Goodfield L.L."/>
            <person name="Ivanov Y."/>
            <person name="Meyer J.A."/>
            <person name="Newth C."/>
            <person name="Cassiday P."/>
            <person name="Tondella M.L."/>
            <person name="Liao P."/>
            <person name="Zimmerman J."/>
            <person name="Meert K."/>
            <person name="Wessel D."/>
            <person name="Berger J."/>
            <person name="Dean J.M."/>
            <person name="Holubkov R."/>
            <person name="Burr J."/>
            <person name="Liu T."/>
            <person name="Brinkac L.M."/>
            <person name="Sanka R."/>
            <person name="Kim M."/>
            <person name="Losada L."/>
        </authorList>
    </citation>
    <scope>NUCLEOTIDE SEQUENCE [LARGE SCALE GENOMIC DNA]</scope>
    <source>
        <strain evidence="1 2">CDC-H585-BH</strain>
    </source>
</reference>
<dbReference type="RefSeq" id="WP_005012914.1">
    <property type="nucleotide sequence ID" value="NZ_JFZZ01000005.1"/>
</dbReference>
<dbReference type="AlphaFoldDB" id="A0A158M9X1"/>
<comment type="caution">
    <text evidence="1">The sequence shown here is derived from an EMBL/GenBank/DDBJ whole genome shotgun (WGS) entry which is preliminary data.</text>
</comment>